<dbReference type="InterPro" id="IPR001845">
    <property type="entry name" value="HTH_ArsR_DNA-bd_dom"/>
</dbReference>
<feature type="domain" description="HTH arsR-type" evidence="1">
    <location>
        <begin position="26"/>
        <end position="70"/>
    </location>
</feature>
<dbReference type="InterPro" id="IPR011991">
    <property type="entry name" value="ArsR-like_HTH"/>
</dbReference>
<evidence type="ECO:0000259" key="1">
    <source>
        <dbReference type="Pfam" id="PF01022"/>
    </source>
</evidence>
<dbReference type="Pfam" id="PF01022">
    <property type="entry name" value="HTH_5"/>
    <property type="match status" value="1"/>
</dbReference>
<dbReference type="InterPro" id="IPR013561">
    <property type="entry name" value="FilR1_middle_dom"/>
</dbReference>
<accession>A0AA90ZB01</accession>
<dbReference type="Proteomes" id="UP001185015">
    <property type="component" value="Unassembled WGS sequence"/>
</dbReference>
<dbReference type="EMBL" id="JAVDQI010000001">
    <property type="protein sequence ID" value="MDR6221588.1"/>
    <property type="molecule type" value="Genomic_DNA"/>
</dbReference>
<dbReference type="SUPFAM" id="SSF46785">
    <property type="entry name" value="Winged helix' DNA-binding domain"/>
    <property type="match status" value="1"/>
</dbReference>
<dbReference type="Pfam" id="PF08350">
    <property type="entry name" value="FilR1_middle"/>
    <property type="match status" value="1"/>
</dbReference>
<dbReference type="GO" id="GO:0003700">
    <property type="term" value="F:DNA-binding transcription factor activity"/>
    <property type="evidence" value="ECO:0007669"/>
    <property type="project" value="InterPro"/>
</dbReference>
<dbReference type="AlphaFoldDB" id="A0AA90ZB01"/>
<name>A0AA90ZB01_9EURY</name>
<dbReference type="InterPro" id="IPR036388">
    <property type="entry name" value="WH-like_DNA-bd_sf"/>
</dbReference>
<dbReference type="InterPro" id="IPR036390">
    <property type="entry name" value="WH_DNA-bd_sf"/>
</dbReference>
<comment type="caution">
    <text evidence="3">The sequence shown here is derived from an EMBL/GenBank/DDBJ whole genome shotgun (WGS) entry which is preliminary data.</text>
</comment>
<dbReference type="PIRSF" id="PIRSF006692">
    <property type="entry name" value="TF_HTH_AF0396_prd"/>
    <property type="match status" value="1"/>
</dbReference>
<feature type="domain" description="Methanogenesis regulatory protein FilR1 middle" evidence="2">
    <location>
        <begin position="139"/>
        <end position="267"/>
    </location>
</feature>
<organism evidence="3 4">
    <name type="scientific">Methanococcoides alaskense</name>
    <dbReference type="NCBI Taxonomy" id="325778"/>
    <lineage>
        <taxon>Archaea</taxon>
        <taxon>Methanobacteriati</taxon>
        <taxon>Methanobacteriota</taxon>
        <taxon>Stenosarchaea group</taxon>
        <taxon>Methanomicrobia</taxon>
        <taxon>Methanosarcinales</taxon>
        <taxon>Methanosarcinaceae</taxon>
        <taxon>Methanococcoides</taxon>
    </lineage>
</organism>
<gene>
    <name evidence="3" type="ORF">J2750_000020</name>
</gene>
<reference evidence="3 4" key="1">
    <citation type="submission" date="2023-07" db="EMBL/GenBank/DDBJ databases">
        <title>Genomic Encyclopedia of Type Strains, Phase IV (KMG-IV): sequencing the most valuable type-strain genomes for metagenomic binning, comparative biology and taxonomic classification.</title>
        <authorList>
            <person name="Goeker M."/>
        </authorList>
    </citation>
    <scope>NUCLEOTIDE SEQUENCE [LARGE SCALE GENOMIC DNA]</scope>
    <source>
        <strain evidence="3 4">DSM 17273</strain>
    </source>
</reference>
<dbReference type="RefSeq" id="WP_270096592.1">
    <property type="nucleotide sequence ID" value="NZ_JAQFFK010000003.1"/>
</dbReference>
<evidence type="ECO:0000313" key="3">
    <source>
        <dbReference type="EMBL" id="MDR6221588.1"/>
    </source>
</evidence>
<evidence type="ECO:0000259" key="2">
    <source>
        <dbReference type="Pfam" id="PF08350"/>
    </source>
</evidence>
<proteinExistence type="predicted"/>
<evidence type="ECO:0000313" key="4">
    <source>
        <dbReference type="Proteomes" id="UP001185015"/>
    </source>
</evidence>
<dbReference type="InterPro" id="IPR016490">
    <property type="entry name" value="Tscrpt_reg_HTH_AF0396-typ3"/>
</dbReference>
<protein>
    <submittedName>
        <fullName evidence="3">Transcriptional regulator</fullName>
    </submittedName>
</protein>
<sequence length="273" mass="31343">MQKSKWIKIREFAMTSELLNTVFLSEKRKKILLMLMSGPTTIDRIKESLEGNTSAIMAQVKILLEQGLIEQENNAYKLTYIGQIVLKKISPLIKTLDVLDKNNEYWRSRDLSGVPEASRDNIGDLGEVIIHDPDLNHLFEPPKQLLQSLKQTKNVLTFYSYFCPSCPLNYAELGRKETNFTLILTKSVYTRLKEEYEEQHNIMMQSKNSNLYVCEDDAAKLGALSVTDNLLLIAFFNSEGIFDHKKLISFEESALSWGKELFASYKEIAEKVK</sequence>
<dbReference type="CDD" id="cd00090">
    <property type="entry name" value="HTH_ARSR"/>
    <property type="match status" value="1"/>
</dbReference>
<dbReference type="Gene3D" id="1.10.10.10">
    <property type="entry name" value="Winged helix-like DNA-binding domain superfamily/Winged helix DNA-binding domain"/>
    <property type="match status" value="1"/>
</dbReference>
<keyword evidence="4" id="KW-1185">Reference proteome</keyword>